<dbReference type="InterPro" id="IPR036928">
    <property type="entry name" value="AS_sf"/>
</dbReference>
<gene>
    <name evidence="2" type="ORF">CI238_13166</name>
</gene>
<dbReference type="STRING" id="1573173.A0A162Q3Q7"/>
<dbReference type="Gene3D" id="3.90.1300.10">
    <property type="entry name" value="Amidase signature (AS) domain"/>
    <property type="match status" value="1"/>
</dbReference>
<organism evidence="2 3">
    <name type="scientific">Colletotrichum incanum</name>
    <name type="common">Soybean anthracnose fungus</name>
    <dbReference type="NCBI Taxonomy" id="1573173"/>
    <lineage>
        <taxon>Eukaryota</taxon>
        <taxon>Fungi</taxon>
        <taxon>Dikarya</taxon>
        <taxon>Ascomycota</taxon>
        <taxon>Pezizomycotina</taxon>
        <taxon>Sordariomycetes</taxon>
        <taxon>Hypocreomycetidae</taxon>
        <taxon>Glomerellales</taxon>
        <taxon>Glomerellaceae</taxon>
        <taxon>Colletotrichum</taxon>
        <taxon>Colletotrichum spaethianum species complex</taxon>
    </lineage>
</organism>
<evidence type="ECO:0000259" key="1">
    <source>
        <dbReference type="Pfam" id="PF01425"/>
    </source>
</evidence>
<reference evidence="2 3" key="1">
    <citation type="submission" date="2015-06" db="EMBL/GenBank/DDBJ databases">
        <title>Survival trade-offs in plant roots during colonization by closely related pathogenic and mutualistic fungi.</title>
        <authorList>
            <person name="Hacquard S."/>
            <person name="Kracher B."/>
            <person name="Hiruma K."/>
            <person name="Weinman A."/>
            <person name="Muench P."/>
            <person name="Garrido Oter R."/>
            <person name="Ver Loren van Themaat E."/>
            <person name="Dallerey J.-F."/>
            <person name="Damm U."/>
            <person name="Henrissat B."/>
            <person name="Lespinet O."/>
            <person name="Thon M."/>
            <person name="Kemen E."/>
            <person name="McHardy A.C."/>
            <person name="Schulze-Lefert P."/>
            <person name="O'Connell R.J."/>
        </authorList>
    </citation>
    <scope>NUCLEOTIDE SEQUENCE [LARGE SCALE GENOMIC DNA]</scope>
    <source>
        <strain evidence="2 3">MAFF 238704</strain>
    </source>
</reference>
<feature type="domain" description="Amidase" evidence="1">
    <location>
        <begin position="28"/>
        <end position="115"/>
    </location>
</feature>
<dbReference type="SUPFAM" id="SSF75304">
    <property type="entry name" value="Amidase signature (AS) enzymes"/>
    <property type="match status" value="1"/>
</dbReference>
<dbReference type="Proteomes" id="UP000076584">
    <property type="component" value="Unassembled WGS sequence"/>
</dbReference>
<sequence length="139" mass="15100">MDHLNHYILSASEASFQIKAGTMTMVDYEARHQQVKAWATIEPDSLLRQAREMDGIPAEKRGPPHGFAIAVKAAIYTKDLPTRHSSPIHAADGPLHDASCVAVLRRNGHLIMGNLHLLAATHAQVSIGRVTDEPGLLAL</sequence>
<dbReference type="Pfam" id="PF01425">
    <property type="entry name" value="Amidase"/>
    <property type="match status" value="1"/>
</dbReference>
<dbReference type="GO" id="GO:0016740">
    <property type="term" value="F:transferase activity"/>
    <property type="evidence" value="ECO:0007669"/>
    <property type="project" value="UniProtKB-KW"/>
</dbReference>
<keyword evidence="2" id="KW-0808">Transferase</keyword>
<comment type="caution">
    <text evidence="2">The sequence shown here is derived from an EMBL/GenBank/DDBJ whole genome shotgun (WGS) entry which is preliminary data.</text>
</comment>
<evidence type="ECO:0000313" key="2">
    <source>
        <dbReference type="EMBL" id="KZL87989.1"/>
    </source>
</evidence>
<accession>A0A162Q3Q7</accession>
<dbReference type="AlphaFoldDB" id="A0A162Q3Q7"/>
<keyword evidence="3" id="KW-1185">Reference proteome</keyword>
<proteinExistence type="predicted"/>
<dbReference type="EMBL" id="LFIW01000111">
    <property type="protein sequence ID" value="KZL87989.1"/>
    <property type="molecule type" value="Genomic_DNA"/>
</dbReference>
<protein>
    <submittedName>
        <fullName evidence="2">Glutamyl-trna amidotransferase subunit a protein</fullName>
    </submittedName>
</protein>
<dbReference type="InterPro" id="IPR023631">
    <property type="entry name" value="Amidase_dom"/>
</dbReference>
<evidence type="ECO:0000313" key="3">
    <source>
        <dbReference type="Proteomes" id="UP000076584"/>
    </source>
</evidence>
<name>A0A162Q3Q7_COLIC</name>